<reference evidence="2" key="1">
    <citation type="submission" date="2020-07" db="EMBL/GenBank/DDBJ databases">
        <title>Ethylene signaling mediates host invasion by parasitic plants.</title>
        <authorList>
            <person name="Yoshida S."/>
        </authorList>
    </citation>
    <scope>NUCLEOTIDE SEQUENCE</scope>
    <source>
        <strain evidence="2">Okayama</strain>
    </source>
</reference>
<sequence length="114" mass="11584">MADRSKSSSNGTATTPSPSPTPYSDKVSPPSPAPAGEESPSPPSPGADMNPTPAPSQESSPPKKNGASSMVSGVFGTIVADSLFVGYNFTSISYRFTLILSSSKGSAYQLVLAL</sequence>
<feature type="compositionally biased region" description="Polar residues" evidence="1">
    <location>
        <begin position="55"/>
        <end position="70"/>
    </location>
</feature>
<dbReference type="AlphaFoldDB" id="A0A830C1I6"/>
<proteinExistence type="predicted"/>
<name>A0A830C1I6_9LAMI</name>
<keyword evidence="3" id="KW-1185">Reference proteome</keyword>
<feature type="compositionally biased region" description="Low complexity" evidence="1">
    <location>
        <begin position="7"/>
        <end position="16"/>
    </location>
</feature>
<evidence type="ECO:0000313" key="2">
    <source>
        <dbReference type="EMBL" id="GFP89993.1"/>
    </source>
</evidence>
<dbReference type="Proteomes" id="UP000653305">
    <property type="component" value="Unassembled WGS sequence"/>
</dbReference>
<evidence type="ECO:0000256" key="1">
    <source>
        <dbReference type="SAM" id="MobiDB-lite"/>
    </source>
</evidence>
<protein>
    <submittedName>
        <fullName evidence="2">Early nodulin-like protein 3</fullName>
    </submittedName>
</protein>
<evidence type="ECO:0000313" key="3">
    <source>
        <dbReference type="Proteomes" id="UP000653305"/>
    </source>
</evidence>
<organism evidence="2 3">
    <name type="scientific">Phtheirospermum japonicum</name>
    <dbReference type="NCBI Taxonomy" id="374723"/>
    <lineage>
        <taxon>Eukaryota</taxon>
        <taxon>Viridiplantae</taxon>
        <taxon>Streptophyta</taxon>
        <taxon>Embryophyta</taxon>
        <taxon>Tracheophyta</taxon>
        <taxon>Spermatophyta</taxon>
        <taxon>Magnoliopsida</taxon>
        <taxon>eudicotyledons</taxon>
        <taxon>Gunneridae</taxon>
        <taxon>Pentapetalae</taxon>
        <taxon>asterids</taxon>
        <taxon>lamiids</taxon>
        <taxon>Lamiales</taxon>
        <taxon>Orobanchaceae</taxon>
        <taxon>Orobanchaceae incertae sedis</taxon>
        <taxon>Phtheirospermum</taxon>
    </lineage>
</organism>
<dbReference type="EMBL" id="BMAC01000205">
    <property type="protein sequence ID" value="GFP89993.1"/>
    <property type="molecule type" value="Genomic_DNA"/>
</dbReference>
<gene>
    <name evidence="2" type="ORF">PHJA_001143100</name>
</gene>
<accession>A0A830C1I6</accession>
<feature type="region of interest" description="Disordered" evidence="1">
    <location>
        <begin position="1"/>
        <end position="70"/>
    </location>
</feature>
<comment type="caution">
    <text evidence="2">The sequence shown here is derived from an EMBL/GenBank/DDBJ whole genome shotgun (WGS) entry which is preliminary data.</text>
</comment>